<dbReference type="PANTHER" id="PTHR43856">
    <property type="entry name" value="CARDIOLIPIN HYDROLASE"/>
    <property type="match status" value="1"/>
</dbReference>
<dbReference type="PANTHER" id="PTHR43856:SF1">
    <property type="entry name" value="MITOCHONDRIAL CARDIOLIPIN HYDROLASE"/>
    <property type="match status" value="1"/>
</dbReference>
<comment type="similarity">
    <text evidence="2">Belongs to the phospholipase D family.</text>
</comment>
<evidence type="ECO:0000256" key="6">
    <source>
        <dbReference type="ARBA" id="ARBA00023098"/>
    </source>
</evidence>
<dbReference type="GO" id="GO:0004630">
    <property type="term" value="F:phospholipase D activity"/>
    <property type="evidence" value="ECO:0007669"/>
    <property type="project" value="UniProtKB-EC"/>
</dbReference>
<geneLocation type="plasmid" evidence="8">
    <name>unnamed</name>
</geneLocation>
<keyword evidence="9" id="KW-1185">Reference proteome</keyword>
<dbReference type="PROSITE" id="PS50035">
    <property type="entry name" value="PLD"/>
    <property type="match status" value="1"/>
</dbReference>
<dbReference type="Gene3D" id="3.30.870.10">
    <property type="entry name" value="Endonuclease Chain A"/>
    <property type="match status" value="1"/>
</dbReference>
<keyword evidence="8" id="KW-0614">Plasmid</keyword>
<evidence type="ECO:0000259" key="7">
    <source>
        <dbReference type="PROSITE" id="PS50035"/>
    </source>
</evidence>
<dbReference type="Proteomes" id="UP000056466">
    <property type="component" value="Plasmid unnamed"/>
</dbReference>
<keyword evidence="5" id="KW-0442">Lipid degradation</keyword>
<dbReference type="InterPro" id="IPR001736">
    <property type="entry name" value="PLipase_D/transphosphatidylase"/>
</dbReference>
<dbReference type="InterPro" id="IPR051406">
    <property type="entry name" value="PLD_domain"/>
</dbReference>
<keyword evidence="6" id="KW-0443">Lipid metabolism</keyword>
<keyword evidence="4" id="KW-0378">Hydrolase</keyword>
<evidence type="ECO:0000256" key="4">
    <source>
        <dbReference type="ARBA" id="ARBA00022801"/>
    </source>
</evidence>
<evidence type="ECO:0000256" key="1">
    <source>
        <dbReference type="ARBA" id="ARBA00000798"/>
    </source>
</evidence>
<sequence length="56" mass="6725">MHNKFMIIDNNIIQTGSFNYTKNAEKYNAENIIIIYNRPDIANIYTQEFNKLWILN</sequence>
<evidence type="ECO:0000256" key="3">
    <source>
        <dbReference type="ARBA" id="ARBA00012027"/>
    </source>
</evidence>
<gene>
    <name evidence="8" type="ORF">AB162_p004</name>
</gene>
<dbReference type="GO" id="GO:0016042">
    <property type="term" value="P:lipid catabolic process"/>
    <property type="evidence" value="ECO:0007669"/>
    <property type="project" value="UniProtKB-KW"/>
</dbReference>
<dbReference type="SUPFAM" id="SSF56024">
    <property type="entry name" value="Phospholipase D/nuclease"/>
    <property type="match status" value="1"/>
</dbReference>
<proteinExistence type="inferred from homology"/>
<dbReference type="EMBL" id="CP011788">
    <property type="protein sequence ID" value="AKZ66177.1"/>
    <property type="molecule type" value="Genomic_DNA"/>
</dbReference>
<dbReference type="GO" id="GO:0006793">
    <property type="term" value="P:phosphorus metabolic process"/>
    <property type="evidence" value="ECO:0007669"/>
    <property type="project" value="UniProtKB-ARBA"/>
</dbReference>
<dbReference type="InterPro" id="IPR025202">
    <property type="entry name" value="PLD-like_dom"/>
</dbReference>
<dbReference type="Pfam" id="PF13091">
    <property type="entry name" value="PLDc_2"/>
    <property type="match status" value="1"/>
</dbReference>
<accession>A0A0K2BLV4</accession>
<protein>
    <recommendedName>
        <fullName evidence="3">phospholipase D</fullName>
        <ecNumber evidence="3">3.1.4.4</ecNumber>
    </recommendedName>
</protein>
<dbReference type="EC" id="3.1.4.4" evidence="3"/>
<evidence type="ECO:0000313" key="8">
    <source>
        <dbReference type="EMBL" id="AKZ66177.1"/>
    </source>
</evidence>
<dbReference type="OrthoDB" id="5294698at2"/>
<evidence type="ECO:0000256" key="5">
    <source>
        <dbReference type="ARBA" id="ARBA00022963"/>
    </source>
</evidence>
<evidence type="ECO:0000256" key="2">
    <source>
        <dbReference type="ARBA" id="ARBA00008664"/>
    </source>
</evidence>
<reference evidence="8 9" key="1">
    <citation type="submission" date="2015-06" db="EMBL/GenBank/DDBJ databases">
        <title>Lineage-specific patterns of genome deterioration in obligate symbionts.</title>
        <authorList>
            <person name="Bennett G.M."/>
            <person name="McCutcheon J.P."/>
            <person name="McDonald B.R."/>
            <person name="Moran N.A."/>
        </authorList>
    </citation>
    <scope>NUCLEOTIDE SEQUENCE [LARGE SCALE GENOMIC DNA]</scope>
    <source>
        <strain evidence="8 9">B-GSS</strain>
        <plasmid evidence="9">Plasmid</plasmid>
    </source>
</reference>
<dbReference type="AlphaFoldDB" id="A0A0K2BLV4"/>
<dbReference type="RefSeq" id="WP_082239296.1">
    <property type="nucleotide sequence ID" value="NZ_CP011788.1"/>
</dbReference>
<organism evidence="8 9">
    <name type="scientific">Candidatus Palibaumannia cicadellinicola</name>
    <dbReference type="NCBI Taxonomy" id="186490"/>
    <lineage>
        <taxon>Bacteria</taxon>
        <taxon>Pseudomonadati</taxon>
        <taxon>Pseudomonadota</taxon>
        <taxon>Gammaproteobacteria</taxon>
        <taxon>Candidatus Palibaumannia</taxon>
    </lineage>
</organism>
<feature type="domain" description="PLD phosphodiesterase" evidence="7">
    <location>
        <begin position="1"/>
        <end position="24"/>
    </location>
</feature>
<comment type="catalytic activity">
    <reaction evidence="1">
        <text>a 1,2-diacyl-sn-glycero-3-phosphocholine + H2O = a 1,2-diacyl-sn-glycero-3-phosphate + choline + H(+)</text>
        <dbReference type="Rhea" id="RHEA:14445"/>
        <dbReference type="ChEBI" id="CHEBI:15354"/>
        <dbReference type="ChEBI" id="CHEBI:15377"/>
        <dbReference type="ChEBI" id="CHEBI:15378"/>
        <dbReference type="ChEBI" id="CHEBI:57643"/>
        <dbReference type="ChEBI" id="CHEBI:58608"/>
        <dbReference type="EC" id="3.1.4.4"/>
    </reaction>
</comment>
<dbReference type="GO" id="GO:0016891">
    <property type="term" value="F:RNA endonuclease activity producing 5'-phosphomonoesters, hydrolytic mechanism"/>
    <property type="evidence" value="ECO:0007669"/>
    <property type="project" value="TreeGrafter"/>
</dbReference>
<name>A0A0K2BLV4_9GAMM</name>
<dbReference type="KEGG" id="bcig:AB162_p004"/>
<evidence type="ECO:0000313" key="9">
    <source>
        <dbReference type="Proteomes" id="UP000056466"/>
    </source>
</evidence>